<proteinExistence type="predicted"/>
<dbReference type="Proteomes" id="UP001228504">
    <property type="component" value="Unassembled WGS sequence"/>
</dbReference>
<keyword evidence="3" id="KW-1185">Reference proteome</keyword>
<dbReference type="EMBL" id="JAUSUF010000003">
    <property type="protein sequence ID" value="MDQ0149406.1"/>
    <property type="molecule type" value="Genomic_DNA"/>
</dbReference>
<evidence type="ECO:0000259" key="1">
    <source>
        <dbReference type="SMART" id="SM01078"/>
    </source>
</evidence>
<dbReference type="SMART" id="SM01078">
    <property type="entry name" value="CGGC"/>
    <property type="match status" value="1"/>
</dbReference>
<sequence length="107" mass="12152">MSIAIMACRKAMGKCSATGCFKAYNKSTAAFEIYGDNKEELVSFFYCSGCNETLSPNENWKHKISQLKKNNVTTIHISHCIMSKCDDYKRHGRILEKEGFKVIYGTH</sequence>
<reference evidence="2 3" key="1">
    <citation type="submission" date="2023-07" db="EMBL/GenBank/DDBJ databases">
        <title>Genomic Encyclopedia of Type Strains, Phase IV (KMG-IV): sequencing the most valuable type-strain genomes for metagenomic binning, comparative biology and taxonomic classification.</title>
        <authorList>
            <person name="Goeker M."/>
        </authorList>
    </citation>
    <scope>NUCLEOTIDE SEQUENCE [LARGE SCALE GENOMIC DNA]</scope>
    <source>
        <strain evidence="2 3">DSM 20694</strain>
    </source>
</reference>
<dbReference type="RefSeq" id="WP_307484831.1">
    <property type="nucleotide sequence ID" value="NZ_JAUSUF010000003.1"/>
</dbReference>
<dbReference type="InterPro" id="IPR014925">
    <property type="entry name" value="CGGC_dom"/>
</dbReference>
<accession>A0ABT9USW8</accession>
<gene>
    <name evidence="2" type="ORF">J2S18_001336</name>
</gene>
<name>A0ABT9USW8_9FIRM</name>
<evidence type="ECO:0000313" key="3">
    <source>
        <dbReference type="Proteomes" id="UP001228504"/>
    </source>
</evidence>
<dbReference type="Pfam" id="PF08821">
    <property type="entry name" value="CGGC"/>
    <property type="match status" value="1"/>
</dbReference>
<organism evidence="2 3">
    <name type="scientific">Eubacterium multiforme</name>
    <dbReference type="NCBI Taxonomy" id="83339"/>
    <lineage>
        <taxon>Bacteria</taxon>
        <taxon>Bacillati</taxon>
        <taxon>Bacillota</taxon>
        <taxon>Clostridia</taxon>
        <taxon>Eubacteriales</taxon>
        <taxon>Eubacteriaceae</taxon>
        <taxon>Eubacterium</taxon>
    </lineage>
</organism>
<comment type="caution">
    <text evidence="2">The sequence shown here is derived from an EMBL/GenBank/DDBJ whole genome shotgun (WGS) entry which is preliminary data.</text>
</comment>
<protein>
    <submittedName>
        <fullName evidence="2">Metal-binding protein</fullName>
    </submittedName>
</protein>
<evidence type="ECO:0000313" key="2">
    <source>
        <dbReference type="EMBL" id="MDQ0149406.1"/>
    </source>
</evidence>
<feature type="domain" description="CGGC" evidence="1">
    <location>
        <begin position="2"/>
        <end position="107"/>
    </location>
</feature>